<name>A0A2A6CC22_PRIPA</name>
<feature type="region of interest" description="Disordered" evidence="1">
    <location>
        <begin position="240"/>
        <end position="496"/>
    </location>
</feature>
<evidence type="ECO:0000256" key="2">
    <source>
        <dbReference type="SAM" id="Phobius"/>
    </source>
</evidence>
<accession>A0A2A6CC22</accession>
<dbReference type="SMART" id="SM00311">
    <property type="entry name" value="PWI"/>
    <property type="match status" value="1"/>
</dbReference>
<feature type="compositionally biased region" description="Low complexity" evidence="1">
    <location>
        <begin position="482"/>
        <end position="494"/>
    </location>
</feature>
<feature type="compositionally biased region" description="Basic and acidic residues" evidence="1">
    <location>
        <begin position="439"/>
        <end position="450"/>
    </location>
</feature>
<reference evidence="4" key="1">
    <citation type="journal article" date="2008" name="Nat. Genet.">
        <title>The Pristionchus pacificus genome provides a unique perspective on nematode lifestyle and parasitism.</title>
        <authorList>
            <person name="Dieterich C."/>
            <person name="Clifton S.W."/>
            <person name="Schuster L.N."/>
            <person name="Chinwalla A."/>
            <person name="Delehaunty K."/>
            <person name="Dinkelacker I."/>
            <person name="Fulton L."/>
            <person name="Fulton R."/>
            <person name="Godfrey J."/>
            <person name="Minx P."/>
            <person name="Mitreva M."/>
            <person name="Roeseler W."/>
            <person name="Tian H."/>
            <person name="Witte H."/>
            <person name="Yang S.P."/>
            <person name="Wilson R.K."/>
            <person name="Sommer R.J."/>
        </authorList>
    </citation>
    <scope>NUCLEOTIDE SEQUENCE [LARGE SCALE GENOMIC DNA]</scope>
    <source>
        <strain evidence="4">PS312</strain>
    </source>
</reference>
<accession>A0A8R1U9P5</accession>
<evidence type="ECO:0000313" key="3">
    <source>
        <dbReference type="EnsemblMetazoa" id="PPA10750.1"/>
    </source>
</evidence>
<dbReference type="AlphaFoldDB" id="A0A2A6CC22"/>
<dbReference type="InterPro" id="IPR052225">
    <property type="entry name" value="Ser/Arg_repetitive_matrix"/>
</dbReference>
<sequence length="801" mass="92091">MEQKRNEPIKYERALWEKVVEATKAVAELKHKRYANKIRKSIQPGKVAKRTRELARVKDRMHLIRAPVAQKKKADLVDMGDAGFFRGTSADQDGRFTDKEKKLLKTMKFEDALDKKVVIEHRTKGLFAPIHIVYLLRMEGRCRLVDKGVEISRVNLDVMKPWITQKINDILGMEDDVLVEYVISQLELKEINPKVMQINITGFLNARQSREFMAELWALLDEAQSAPDGIAPSMIEKKMSEMGRGGGREREGLKKEAQSDWSNRFSSLSGGRYSGMKEDSPLREKERDRGDRGDRDRGDRGDRGDRDGGERRDDRRRERSRERVERSRSRTPPRRKAFDDRRKEEDDERRKARDERRIKEKEEEKRREERRRERRDRDERDEKRRKEEKREREREREKKDRKERRRRSSSRSGSPPQKRRFDEKKTRKEEENGSDDDDDKKRREMRMKNSEKKHKSHKDEKKKAKSASPTPPPLPAPPPVENPSSSSSSSSDSSRCCMVEISGETKDVSTSIESSSPNRSIVRTIIGTTSLVSFLTGLRSAYKHSKQPEAKDIGRLQVFSGVGFAAKALAVATVITVSGFSLLVVGVSALLDVSSPKQFGQAMRKTFGDRGGVRVFVLCLSSGDFYGEGDIRRKELFNAVIPLGINPSDVTIMDLDECKDGTEWSPSYILPILHRFILSLDVNLVVTFDDMGVSGHSNHTTCSLAIKATRSILPSRVELLRLESPSLIRKYSSILCLFISFFRDSSQSTVISSPSDIISTWRAMGEHRSQLLWFRYLYMLTSSLLFTNSFTRVPTRVRSSY</sequence>
<dbReference type="InterPro" id="IPR002483">
    <property type="entry name" value="PWI_dom"/>
</dbReference>
<evidence type="ECO:0000256" key="1">
    <source>
        <dbReference type="SAM" id="MobiDB-lite"/>
    </source>
</evidence>
<dbReference type="EnsemblMetazoa" id="PPA10750.1">
    <property type="protein sequence ID" value="PPA10750.1"/>
    <property type="gene ID" value="WBGene00100304"/>
</dbReference>
<dbReference type="SUPFAM" id="SSF101233">
    <property type="entry name" value="PWI domain"/>
    <property type="match status" value="1"/>
</dbReference>
<keyword evidence="2" id="KW-0812">Transmembrane</keyword>
<dbReference type="Pfam" id="PF01480">
    <property type="entry name" value="PWI"/>
    <property type="match status" value="1"/>
</dbReference>
<dbReference type="PROSITE" id="PS51025">
    <property type="entry name" value="PWI"/>
    <property type="match status" value="1"/>
</dbReference>
<evidence type="ECO:0000313" key="4">
    <source>
        <dbReference type="Proteomes" id="UP000005239"/>
    </source>
</evidence>
<proteinExistence type="predicted"/>
<keyword evidence="4" id="KW-1185">Reference proteome</keyword>
<dbReference type="SUPFAM" id="SSF102588">
    <property type="entry name" value="LmbE-like"/>
    <property type="match status" value="1"/>
</dbReference>
<feature type="compositionally biased region" description="Polar residues" evidence="1">
    <location>
        <begin position="259"/>
        <end position="269"/>
    </location>
</feature>
<dbReference type="GO" id="GO:0048024">
    <property type="term" value="P:regulation of mRNA splicing, via spliceosome"/>
    <property type="evidence" value="ECO:0000318"/>
    <property type="project" value="GO_Central"/>
</dbReference>
<dbReference type="Proteomes" id="UP000005239">
    <property type="component" value="Unassembled WGS sequence"/>
</dbReference>
<dbReference type="InterPro" id="IPR024078">
    <property type="entry name" value="LmbE-like_dom_sf"/>
</dbReference>
<keyword evidence="2" id="KW-1133">Transmembrane helix</keyword>
<keyword evidence="2" id="KW-0472">Membrane</keyword>
<feature type="transmembrane region" description="Helical" evidence="2">
    <location>
        <begin position="558"/>
        <end position="591"/>
    </location>
</feature>
<protein>
    <submittedName>
        <fullName evidence="3">Rsr-1</fullName>
    </submittedName>
</protein>
<dbReference type="GO" id="GO:0005681">
    <property type="term" value="C:spliceosomal complex"/>
    <property type="evidence" value="ECO:0000318"/>
    <property type="project" value="GO_Central"/>
</dbReference>
<dbReference type="PANTHER" id="PTHR23148">
    <property type="entry name" value="SERINE/ARGININE REGULATED NUCLEAR MATRIX PROTEIN"/>
    <property type="match status" value="1"/>
</dbReference>
<feature type="transmembrane region" description="Helical" evidence="2">
    <location>
        <begin position="772"/>
        <end position="791"/>
    </location>
</feature>
<dbReference type="InterPro" id="IPR036483">
    <property type="entry name" value="PWI_dom_sf"/>
</dbReference>
<feature type="compositionally biased region" description="Basic and acidic residues" evidence="1">
    <location>
        <begin position="240"/>
        <end position="258"/>
    </location>
</feature>
<dbReference type="Gene3D" id="3.40.50.10320">
    <property type="entry name" value="LmbE-like"/>
    <property type="match status" value="1"/>
</dbReference>
<feature type="compositionally biased region" description="Basic and acidic residues" evidence="1">
    <location>
        <begin position="336"/>
        <end position="400"/>
    </location>
</feature>
<dbReference type="GO" id="GO:0003723">
    <property type="term" value="F:RNA binding"/>
    <property type="evidence" value="ECO:0000318"/>
    <property type="project" value="GO_Central"/>
</dbReference>
<feature type="compositionally biased region" description="Pro residues" evidence="1">
    <location>
        <begin position="469"/>
        <end position="481"/>
    </location>
</feature>
<reference evidence="3" key="2">
    <citation type="submission" date="2022-06" db="UniProtKB">
        <authorList>
            <consortium name="EnsemblMetazoa"/>
        </authorList>
    </citation>
    <scope>IDENTIFICATION</scope>
    <source>
        <strain evidence="3">PS312</strain>
    </source>
</reference>
<feature type="compositionally biased region" description="Basic and acidic residues" evidence="1">
    <location>
        <begin position="275"/>
        <end position="328"/>
    </location>
</feature>
<dbReference type="Gene3D" id="1.20.1390.10">
    <property type="entry name" value="PWI domain"/>
    <property type="match status" value="1"/>
</dbReference>
<organism evidence="3 4">
    <name type="scientific">Pristionchus pacificus</name>
    <name type="common">Parasitic nematode worm</name>
    <dbReference type="NCBI Taxonomy" id="54126"/>
    <lineage>
        <taxon>Eukaryota</taxon>
        <taxon>Metazoa</taxon>
        <taxon>Ecdysozoa</taxon>
        <taxon>Nematoda</taxon>
        <taxon>Chromadorea</taxon>
        <taxon>Rhabditida</taxon>
        <taxon>Rhabditina</taxon>
        <taxon>Diplogasteromorpha</taxon>
        <taxon>Diplogasteroidea</taxon>
        <taxon>Neodiplogasteridae</taxon>
        <taxon>Pristionchus</taxon>
    </lineage>
</organism>
<feature type="compositionally biased region" description="Basic and acidic residues" evidence="1">
    <location>
        <begin position="419"/>
        <end position="431"/>
    </location>
</feature>
<dbReference type="PANTHER" id="PTHR23148:SF0">
    <property type="entry name" value="SERINE_ARGININE REPETITIVE MATRIX PROTEIN 1"/>
    <property type="match status" value="1"/>
</dbReference>
<gene>
    <name evidence="3" type="primary">WBGene00100304</name>
</gene>